<gene>
    <name evidence="1" type="ORF">BofuT4_uP115680.1</name>
</gene>
<protein>
    <submittedName>
        <fullName evidence="1">Uncharacterized protein</fullName>
    </submittedName>
</protein>
<dbReference type="Proteomes" id="UP000008177">
    <property type="component" value="Unplaced contigs"/>
</dbReference>
<accession>G2Y2H2</accession>
<dbReference type="AlphaFoldDB" id="G2Y2H2"/>
<proteinExistence type="predicted"/>
<dbReference type="EMBL" id="FQ790283">
    <property type="protein sequence ID" value="CCD46862.1"/>
    <property type="molecule type" value="Genomic_DNA"/>
</dbReference>
<name>G2Y2H2_BOTF4</name>
<evidence type="ECO:0000313" key="2">
    <source>
        <dbReference type="Proteomes" id="UP000008177"/>
    </source>
</evidence>
<dbReference type="HOGENOM" id="CLU_2721921_0_0_1"/>
<reference evidence="2" key="1">
    <citation type="journal article" date="2011" name="PLoS Genet.">
        <title>Genomic analysis of the necrotrophic fungal pathogens Sclerotinia sclerotiorum and Botrytis cinerea.</title>
        <authorList>
            <person name="Amselem J."/>
            <person name="Cuomo C.A."/>
            <person name="van Kan J.A."/>
            <person name="Viaud M."/>
            <person name="Benito E.P."/>
            <person name="Couloux A."/>
            <person name="Coutinho P.M."/>
            <person name="de Vries R.P."/>
            <person name="Dyer P.S."/>
            <person name="Fillinger S."/>
            <person name="Fournier E."/>
            <person name="Gout L."/>
            <person name="Hahn M."/>
            <person name="Kohn L."/>
            <person name="Lapalu N."/>
            <person name="Plummer K.M."/>
            <person name="Pradier J.M."/>
            <person name="Quevillon E."/>
            <person name="Sharon A."/>
            <person name="Simon A."/>
            <person name="ten Have A."/>
            <person name="Tudzynski B."/>
            <person name="Tudzynski P."/>
            <person name="Wincker P."/>
            <person name="Andrew M."/>
            <person name="Anthouard V."/>
            <person name="Beever R.E."/>
            <person name="Beffa R."/>
            <person name="Benoit I."/>
            <person name="Bouzid O."/>
            <person name="Brault B."/>
            <person name="Chen Z."/>
            <person name="Choquer M."/>
            <person name="Collemare J."/>
            <person name="Cotton P."/>
            <person name="Danchin E.G."/>
            <person name="Da Silva C."/>
            <person name="Gautier A."/>
            <person name="Giraud C."/>
            <person name="Giraud T."/>
            <person name="Gonzalez C."/>
            <person name="Grossetete S."/>
            <person name="Guldener U."/>
            <person name="Henrissat B."/>
            <person name="Howlett B.J."/>
            <person name="Kodira C."/>
            <person name="Kretschmer M."/>
            <person name="Lappartient A."/>
            <person name="Leroch M."/>
            <person name="Levis C."/>
            <person name="Mauceli E."/>
            <person name="Neuveglise C."/>
            <person name="Oeser B."/>
            <person name="Pearson M."/>
            <person name="Poulain J."/>
            <person name="Poussereau N."/>
            <person name="Quesneville H."/>
            <person name="Rascle C."/>
            <person name="Schumacher J."/>
            <person name="Segurens B."/>
            <person name="Sexton A."/>
            <person name="Silva E."/>
            <person name="Sirven C."/>
            <person name="Soanes D.M."/>
            <person name="Talbot N.J."/>
            <person name="Templeton M."/>
            <person name="Yandava C."/>
            <person name="Yarden O."/>
            <person name="Zeng Q."/>
            <person name="Rollins J.A."/>
            <person name="Lebrun M.H."/>
            <person name="Dickman M."/>
        </authorList>
    </citation>
    <scope>NUCLEOTIDE SEQUENCE [LARGE SCALE GENOMIC DNA]</scope>
    <source>
        <strain evidence="2">T4</strain>
    </source>
</reference>
<evidence type="ECO:0000313" key="1">
    <source>
        <dbReference type="EMBL" id="CCD46862.1"/>
    </source>
</evidence>
<sequence length="72" mass="8291">MDQKQKQKKKMILKFYVIILVRKTNMMIRSSFWLSKGYPQVISNTLALAPTPSLDSQCISDTTHTLYLTAPQ</sequence>
<organism evidence="1 2">
    <name type="scientific">Botryotinia fuckeliana (strain T4)</name>
    <name type="common">Noble rot fungus</name>
    <name type="synonym">Botrytis cinerea</name>
    <dbReference type="NCBI Taxonomy" id="999810"/>
    <lineage>
        <taxon>Eukaryota</taxon>
        <taxon>Fungi</taxon>
        <taxon>Dikarya</taxon>
        <taxon>Ascomycota</taxon>
        <taxon>Pezizomycotina</taxon>
        <taxon>Leotiomycetes</taxon>
        <taxon>Helotiales</taxon>
        <taxon>Sclerotiniaceae</taxon>
        <taxon>Botrytis</taxon>
    </lineage>
</organism>
<dbReference type="InParanoid" id="G2Y2H2"/>